<keyword evidence="1" id="KW-0472">Membrane</keyword>
<feature type="transmembrane region" description="Helical" evidence="1">
    <location>
        <begin position="36"/>
        <end position="54"/>
    </location>
</feature>
<keyword evidence="1" id="KW-1133">Transmembrane helix</keyword>
<dbReference type="Proteomes" id="UP000295689">
    <property type="component" value="Unassembled WGS sequence"/>
</dbReference>
<feature type="transmembrane region" description="Helical" evidence="1">
    <location>
        <begin position="6"/>
        <end position="24"/>
    </location>
</feature>
<dbReference type="RefSeq" id="WP_132004411.1">
    <property type="nucleotide sequence ID" value="NZ_JABUHM010000015.1"/>
</dbReference>
<reference evidence="2 3" key="1">
    <citation type="journal article" date="2015" name="Stand. Genomic Sci.">
        <title>Genomic Encyclopedia of Bacterial and Archaeal Type Strains, Phase III: the genomes of soil and plant-associated and newly described type strains.</title>
        <authorList>
            <person name="Whitman W.B."/>
            <person name="Woyke T."/>
            <person name="Klenk H.P."/>
            <person name="Zhou Y."/>
            <person name="Lilburn T.G."/>
            <person name="Beck B.J."/>
            <person name="De Vos P."/>
            <person name="Vandamme P."/>
            <person name="Eisen J.A."/>
            <person name="Garrity G."/>
            <person name="Hugenholtz P."/>
            <person name="Kyrpides N.C."/>
        </authorList>
    </citation>
    <scope>NUCLEOTIDE SEQUENCE [LARGE SCALE GENOMIC DNA]</scope>
    <source>
        <strain evidence="2 3">CV53</strain>
    </source>
</reference>
<keyword evidence="1" id="KW-0812">Transmembrane</keyword>
<accession>A0A4R2BI94</accession>
<gene>
    <name evidence="2" type="ORF">EV146_104270</name>
</gene>
<comment type="caution">
    <text evidence="2">The sequence shown here is derived from an EMBL/GenBank/DDBJ whole genome shotgun (WGS) entry which is preliminary data.</text>
</comment>
<dbReference type="EMBL" id="SLVV01000004">
    <property type="protein sequence ID" value="TCN26162.1"/>
    <property type="molecule type" value="Genomic_DNA"/>
</dbReference>
<proteinExistence type="predicted"/>
<dbReference type="AlphaFoldDB" id="A0A4R2BI94"/>
<organism evidence="2 3">
    <name type="scientific">Mesobacillus foraminis</name>
    <dbReference type="NCBI Taxonomy" id="279826"/>
    <lineage>
        <taxon>Bacteria</taxon>
        <taxon>Bacillati</taxon>
        <taxon>Bacillota</taxon>
        <taxon>Bacilli</taxon>
        <taxon>Bacillales</taxon>
        <taxon>Bacillaceae</taxon>
        <taxon>Mesobacillus</taxon>
    </lineage>
</organism>
<evidence type="ECO:0000313" key="3">
    <source>
        <dbReference type="Proteomes" id="UP000295689"/>
    </source>
</evidence>
<evidence type="ECO:0000256" key="1">
    <source>
        <dbReference type="SAM" id="Phobius"/>
    </source>
</evidence>
<protein>
    <submittedName>
        <fullName evidence="2">Uncharacterized protein</fullName>
    </submittedName>
</protein>
<keyword evidence="3" id="KW-1185">Reference proteome</keyword>
<name>A0A4R2BI94_9BACI</name>
<evidence type="ECO:0000313" key="2">
    <source>
        <dbReference type="EMBL" id="TCN26162.1"/>
    </source>
</evidence>
<sequence length="62" mass="6585">MNIGMGLLFLPLAIIFIGLGGHLIKNNDKGFGKGLVLTGIIVLSGCMLLLTGLYDPYANHLE</sequence>